<feature type="domain" description="HTH merR-type" evidence="2">
    <location>
        <begin position="1"/>
        <end position="71"/>
    </location>
</feature>
<proteinExistence type="predicted"/>
<name>A0ABU9DEM1_9BACL</name>
<organism evidence="3 4">
    <name type="scientific">Paenibacillus filicis</name>
    <dbReference type="NCBI Taxonomy" id="669464"/>
    <lineage>
        <taxon>Bacteria</taxon>
        <taxon>Bacillati</taxon>
        <taxon>Bacillota</taxon>
        <taxon>Bacilli</taxon>
        <taxon>Bacillales</taxon>
        <taxon>Paenibacillaceae</taxon>
        <taxon>Paenibacillus</taxon>
    </lineage>
</organism>
<dbReference type="PANTHER" id="PTHR30204">
    <property type="entry name" value="REDOX-CYCLING DRUG-SENSING TRANSCRIPTIONAL ACTIVATOR SOXR"/>
    <property type="match status" value="1"/>
</dbReference>
<evidence type="ECO:0000256" key="1">
    <source>
        <dbReference type="ARBA" id="ARBA00023125"/>
    </source>
</evidence>
<dbReference type="SUPFAM" id="SSF46955">
    <property type="entry name" value="Putative DNA-binding domain"/>
    <property type="match status" value="1"/>
</dbReference>
<dbReference type="InterPro" id="IPR009061">
    <property type="entry name" value="DNA-bd_dom_put_sf"/>
</dbReference>
<comment type="caution">
    <text evidence="3">The sequence shown here is derived from an EMBL/GenBank/DDBJ whole genome shotgun (WGS) entry which is preliminary data.</text>
</comment>
<dbReference type="RefSeq" id="WP_341413771.1">
    <property type="nucleotide sequence ID" value="NZ_JBBPCC010000001.1"/>
</dbReference>
<dbReference type="Pfam" id="PF13411">
    <property type="entry name" value="MerR_1"/>
    <property type="match status" value="1"/>
</dbReference>
<dbReference type="PROSITE" id="PS50937">
    <property type="entry name" value="HTH_MERR_2"/>
    <property type="match status" value="1"/>
</dbReference>
<gene>
    <name evidence="3" type="ORF">WMW72_02235</name>
</gene>
<dbReference type="InterPro" id="IPR000551">
    <property type="entry name" value="MerR-type_HTH_dom"/>
</dbReference>
<dbReference type="Proteomes" id="UP001469365">
    <property type="component" value="Unassembled WGS sequence"/>
</dbReference>
<dbReference type="PANTHER" id="PTHR30204:SF82">
    <property type="entry name" value="TRANSCRIPTIONAL REGULATOR, MERR FAMILY"/>
    <property type="match status" value="1"/>
</dbReference>
<evidence type="ECO:0000313" key="3">
    <source>
        <dbReference type="EMBL" id="MEK8126721.1"/>
    </source>
</evidence>
<dbReference type="SMART" id="SM00422">
    <property type="entry name" value="HTH_MERR"/>
    <property type="match status" value="1"/>
</dbReference>
<accession>A0ABU9DEM1</accession>
<protein>
    <submittedName>
        <fullName evidence="3">MerR family transcriptional regulator</fullName>
    </submittedName>
</protein>
<dbReference type="Gene3D" id="1.10.1660.10">
    <property type="match status" value="1"/>
</dbReference>
<sequence length="159" mass="18301">MGYTISQVAEMTGITAHTLRFYDKQGLLPFVDRNKAGNRDFKESDLEWLAVITCLKKSGMPVKKIRQYVDWGMEGDVTLNQRLEVFETHKKVVMEKMAELDNYLKKIDDKIWYYKTAIDYGTAAIHSQTNCVWTDDEWRGTSFPSQSYADRSASLPAPT</sequence>
<dbReference type="CDD" id="cd01109">
    <property type="entry name" value="HTH_YyaN"/>
    <property type="match status" value="1"/>
</dbReference>
<keyword evidence="1" id="KW-0238">DNA-binding</keyword>
<evidence type="ECO:0000313" key="4">
    <source>
        <dbReference type="Proteomes" id="UP001469365"/>
    </source>
</evidence>
<dbReference type="InterPro" id="IPR047057">
    <property type="entry name" value="MerR_fam"/>
</dbReference>
<dbReference type="PRINTS" id="PR00040">
    <property type="entry name" value="HTHMERR"/>
</dbReference>
<dbReference type="EMBL" id="JBBPCC010000001">
    <property type="protein sequence ID" value="MEK8126721.1"/>
    <property type="molecule type" value="Genomic_DNA"/>
</dbReference>
<evidence type="ECO:0000259" key="2">
    <source>
        <dbReference type="PROSITE" id="PS50937"/>
    </source>
</evidence>
<reference evidence="3 4" key="1">
    <citation type="submission" date="2024-04" db="EMBL/GenBank/DDBJ databases">
        <title>draft genome sequnece of Paenibacillus filicis.</title>
        <authorList>
            <person name="Kim D.-U."/>
        </authorList>
    </citation>
    <scope>NUCLEOTIDE SEQUENCE [LARGE SCALE GENOMIC DNA]</scope>
    <source>
        <strain evidence="3 4">KACC14197</strain>
    </source>
</reference>
<keyword evidence="4" id="KW-1185">Reference proteome</keyword>
<dbReference type="PROSITE" id="PS00552">
    <property type="entry name" value="HTH_MERR_1"/>
    <property type="match status" value="1"/>
</dbReference>